<dbReference type="EMBL" id="CAADFU010000093">
    <property type="protein sequence ID" value="VFK47334.1"/>
    <property type="molecule type" value="Genomic_DNA"/>
</dbReference>
<gene>
    <name evidence="2" type="ORF">BECKSD772E_GA0070983_10936</name>
    <name evidence="1" type="ORF">BECKSD772F_GA0070984_107714</name>
</gene>
<organism evidence="2">
    <name type="scientific">Candidatus Kentrum sp. SD</name>
    <dbReference type="NCBI Taxonomy" id="2126332"/>
    <lineage>
        <taxon>Bacteria</taxon>
        <taxon>Pseudomonadati</taxon>
        <taxon>Pseudomonadota</taxon>
        <taxon>Gammaproteobacteria</taxon>
        <taxon>Candidatus Kentrum</taxon>
    </lineage>
</organism>
<sequence>MSTILERVEQEASSLPMQERAFLADRLLSSLGGEVLDDVEAAWVIEAEKRYREHQEGRRESIPASQIFAEADRLLE</sequence>
<dbReference type="Pfam" id="PF09720">
    <property type="entry name" value="Unstab_antitox"/>
    <property type="match status" value="1"/>
</dbReference>
<dbReference type="EMBL" id="CAADFR010000077">
    <property type="protein sequence ID" value="VFK40899.1"/>
    <property type="molecule type" value="Genomic_DNA"/>
</dbReference>
<evidence type="ECO:0000313" key="1">
    <source>
        <dbReference type="EMBL" id="VFK40899.1"/>
    </source>
</evidence>
<dbReference type="InterPro" id="IPR013406">
    <property type="entry name" value="CHP02574_addiction_mod"/>
</dbReference>
<proteinExistence type="predicted"/>
<protein>
    <submittedName>
        <fullName evidence="2">Addiction module component</fullName>
    </submittedName>
</protein>
<name>A0A450Z0K3_9GAMM</name>
<accession>A0A450Z0K3</accession>
<dbReference type="AlphaFoldDB" id="A0A450Z0K3"/>
<reference evidence="2" key="1">
    <citation type="submission" date="2019-02" db="EMBL/GenBank/DDBJ databases">
        <authorList>
            <person name="Gruber-Vodicka R. H."/>
            <person name="Seah K. B. B."/>
        </authorList>
    </citation>
    <scope>NUCLEOTIDE SEQUENCE</scope>
    <source>
        <strain evidence="2">BECK_S1320</strain>
        <strain evidence="1">BECK_S1321</strain>
    </source>
</reference>
<evidence type="ECO:0000313" key="2">
    <source>
        <dbReference type="EMBL" id="VFK47334.1"/>
    </source>
</evidence>